<dbReference type="AlphaFoldDB" id="A0A5B7GLG8"/>
<dbReference type="Proteomes" id="UP000324222">
    <property type="component" value="Unassembled WGS sequence"/>
</dbReference>
<comment type="caution">
    <text evidence="1">The sequence shown here is derived from an EMBL/GenBank/DDBJ whole genome shotgun (WGS) entry which is preliminary data.</text>
</comment>
<evidence type="ECO:0000313" key="1">
    <source>
        <dbReference type="EMBL" id="MPC58399.1"/>
    </source>
</evidence>
<sequence>MNGGFFVFFFRKKTPRHALSRIIKDIPRQNSVHQCVLQTVEQDAEVFEKRASSQRGSCQTFCVAQSSENNNDWHSWYQRRGARGVPRMPPYKWW</sequence>
<reference evidence="1 2" key="1">
    <citation type="submission" date="2019-05" db="EMBL/GenBank/DDBJ databases">
        <title>Another draft genome of Portunus trituberculatus and its Hox gene families provides insights of decapod evolution.</title>
        <authorList>
            <person name="Jeong J.-H."/>
            <person name="Song I."/>
            <person name="Kim S."/>
            <person name="Choi T."/>
            <person name="Kim D."/>
            <person name="Ryu S."/>
            <person name="Kim W."/>
        </authorList>
    </citation>
    <scope>NUCLEOTIDE SEQUENCE [LARGE SCALE GENOMIC DNA]</scope>
    <source>
        <tissue evidence="1">Muscle</tissue>
    </source>
</reference>
<gene>
    <name evidence="1" type="ORF">E2C01_052403</name>
</gene>
<accession>A0A5B7GLG8</accession>
<dbReference type="EMBL" id="VSRR010015643">
    <property type="protein sequence ID" value="MPC58399.1"/>
    <property type="molecule type" value="Genomic_DNA"/>
</dbReference>
<keyword evidence="2" id="KW-1185">Reference proteome</keyword>
<evidence type="ECO:0000313" key="2">
    <source>
        <dbReference type="Proteomes" id="UP000324222"/>
    </source>
</evidence>
<organism evidence="1 2">
    <name type="scientific">Portunus trituberculatus</name>
    <name type="common">Swimming crab</name>
    <name type="synonym">Neptunus trituberculatus</name>
    <dbReference type="NCBI Taxonomy" id="210409"/>
    <lineage>
        <taxon>Eukaryota</taxon>
        <taxon>Metazoa</taxon>
        <taxon>Ecdysozoa</taxon>
        <taxon>Arthropoda</taxon>
        <taxon>Crustacea</taxon>
        <taxon>Multicrustacea</taxon>
        <taxon>Malacostraca</taxon>
        <taxon>Eumalacostraca</taxon>
        <taxon>Eucarida</taxon>
        <taxon>Decapoda</taxon>
        <taxon>Pleocyemata</taxon>
        <taxon>Brachyura</taxon>
        <taxon>Eubrachyura</taxon>
        <taxon>Portunoidea</taxon>
        <taxon>Portunidae</taxon>
        <taxon>Portuninae</taxon>
        <taxon>Portunus</taxon>
    </lineage>
</organism>
<protein>
    <submittedName>
        <fullName evidence="1">Uncharacterized protein</fullName>
    </submittedName>
</protein>
<name>A0A5B7GLG8_PORTR</name>
<proteinExistence type="predicted"/>